<dbReference type="Pfam" id="PF04773">
    <property type="entry name" value="FecR"/>
    <property type="match status" value="1"/>
</dbReference>
<protein>
    <submittedName>
        <fullName evidence="4">FecR family protein</fullName>
    </submittedName>
</protein>
<evidence type="ECO:0000259" key="2">
    <source>
        <dbReference type="Pfam" id="PF04773"/>
    </source>
</evidence>
<evidence type="ECO:0000313" key="4">
    <source>
        <dbReference type="EMBL" id="SFS78604.1"/>
    </source>
</evidence>
<evidence type="ECO:0000313" key="5">
    <source>
        <dbReference type="Proteomes" id="UP000198788"/>
    </source>
</evidence>
<feature type="domain" description="FecR N-terminal" evidence="3">
    <location>
        <begin position="13"/>
        <end position="54"/>
    </location>
</feature>
<dbReference type="Gene3D" id="2.60.120.1440">
    <property type="match status" value="1"/>
</dbReference>
<gene>
    <name evidence="4" type="ORF">SAMN05192570_2620</name>
</gene>
<dbReference type="InterPro" id="IPR012373">
    <property type="entry name" value="Ferrdict_sens_TM"/>
</dbReference>
<evidence type="ECO:0000259" key="3">
    <source>
        <dbReference type="Pfam" id="PF16220"/>
    </source>
</evidence>
<feature type="domain" description="FecR protein" evidence="2">
    <location>
        <begin position="116"/>
        <end position="207"/>
    </location>
</feature>
<feature type="transmembrane region" description="Helical" evidence="1">
    <location>
        <begin position="90"/>
        <end position="111"/>
    </location>
</feature>
<dbReference type="Proteomes" id="UP000198788">
    <property type="component" value="Unassembled WGS sequence"/>
</dbReference>
<keyword evidence="1" id="KW-1133">Transmembrane helix</keyword>
<evidence type="ECO:0000256" key="1">
    <source>
        <dbReference type="SAM" id="Phobius"/>
    </source>
</evidence>
<dbReference type="InterPro" id="IPR032623">
    <property type="entry name" value="FecR_N"/>
</dbReference>
<dbReference type="AlphaFoldDB" id="A0A1I6SNZ4"/>
<dbReference type="STRING" id="871741.SAMN05192570_2620"/>
<dbReference type="Pfam" id="PF16220">
    <property type="entry name" value="DUF4880"/>
    <property type="match status" value="1"/>
</dbReference>
<keyword evidence="1" id="KW-0472">Membrane</keyword>
<dbReference type="PANTHER" id="PTHR30273">
    <property type="entry name" value="PERIPLASMIC SIGNAL SENSOR AND SIGMA FACTOR ACTIVATOR FECR-RELATED"/>
    <property type="match status" value="1"/>
</dbReference>
<dbReference type="GO" id="GO:0016989">
    <property type="term" value="F:sigma factor antagonist activity"/>
    <property type="evidence" value="ECO:0007669"/>
    <property type="project" value="TreeGrafter"/>
</dbReference>
<proteinExistence type="predicted"/>
<name>A0A1I6SNZ4_9CAUL</name>
<organism evidence="4 5">
    <name type="scientific">Brevundimonas viscosa</name>
    <dbReference type="NCBI Taxonomy" id="871741"/>
    <lineage>
        <taxon>Bacteria</taxon>
        <taxon>Pseudomonadati</taxon>
        <taxon>Pseudomonadota</taxon>
        <taxon>Alphaproteobacteria</taxon>
        <taxon>Caulobacterales</taxon>
        <taxon>Caulobacteraceae</taxon>
        <taxon>Brevundimonas</taxon>
    </lineage>
</organism>
<dbReference type="PANTHER" id="PTHR30273:SF2">
    <property type="entry name" value="PROTEIN FECR"/>
    <property type="match status" value="1"/>
</dbReference>
<keyword evidence="1" id="KW-0812">Transmembrane</keyword>
<dbReference type="OrthoDB" id="9798846at2"/>
<accession>A0A1I6SNZ4</accession>
<keyword evidence="5" id="KW-1185">Reference proteome</keyword>
<dbReference type="InterPro" id="IPR006860">
    <property type="entry name" value="FecR"/>
</dbReference>
<dbReference type="PIRSF" id="PIRSF018266">
    <property type="entry name" value="FecR"/>
    <property type="match status" value="1"/>
</dbReference>
<sequence length="327" mass="35116">MGDPQVGNSAADREAAEWHVRLGERPVSAATLEQFRLWRREAGNAEAYAKVEALWRSAGSLAGDRDIQAATRAALRSSRPRPRRAWVRRALPAVALTVPAVVAALALALWLPSRNTYATEVGGQRLVRLDDGSRIQLDTDTRVKVRFGEAERRILLERGQALFMVARDASRPFRVAAGDVEITALGTVFDVRRETAGVRVTLVEGAVAVVEDAPMEPRRWRLTPGQQVRTSLTGSTPVDVDAKAATSWSTGRLVFQSTPLAEAVAEVNRYLPEKIILAAPAAENVPVNGVFAAGDRDAFVSAASDLFGLSARPQADGGVRLAPSPGG</sequence>
<dbReference type="EMBL" id="FOZV01000005">
    <property type="protein sequence ID" value="SFS78604.1"/>
    <property type="molecule type" value="Genomic_DNA"/>
</dbReference>
<reference evidence="5" key="1">
    <citation type="submission" date="2016-10" db="EMBL/GenBank/DDBJ databases">
        <authorList>
            <person name="Varghese N."/>
            <person name="Submissions S."/>
        </authorList>
    </citation>
    <scope>NUCLEOTIDE SEQUENCE [LARGE SCALE GENOMIC DNA]</scope>
    <source>
        <strain evidence="5">CGMCC 1.10683</strain>
    </source>
</reference>